<feature type="region of interest" description="Disordered" evidence="6">
    <location>
        <begin position="768"/>
        <end position="787"/>
    </location>
</feature>
<name>A0A078ADY8_STYLE</name>
<dbReference type="Pfam" id="PF08016">
    <property type="entry name" value="PKD_channel"/>
    <property type="match status" value="1"/>
</dbReference>
<gene>
    <name evidence="10" type="primary">Contig9107.g9743</name>
    <name evidence="10" type="ORF">STYLEM_8739</name>
</gene>
<keyword evidence="4 7" id="KW-1133">Transmembrane helix</keyword>
<protein>
    <submittedName>
        <fullName evidence="10">Polycystin-2</fullName>
    </submittedName>
</protein>
<feature type="domain" description="Polycystin" evidence="9">
    <location>
        <begin position="327"/>
        <end position="513"/>
    </location>
</feature>
<evidence type="ECO:0000313" key="11">
    <source>
        <dbReference type="Proteomes" id="UP000039865"/>
    </source>
</evidence>
<comment type="similarity">
    <text evidence="2">Belongs to the polycystin family.</text>
</comment>
<dbReference type="OMA" id="EKINWIQ"/>
<sequence length="787" mass="93155">MQGKVSYYNQVKRQELDRGLKKERALKDDQDAQPIKEADQDINALDAGKKMSKGEEIIWDKRISQRVQELIEDKIQIFRKENKHDQNEDFRPFVNSILVKLKAREIQMGKRKKKDDYLEQRFRIMKTTTFEDLRQESCEFWGIDPSKYSLYDENLHDLMSLNQDPSHIAHFVEKYFEITRLKTTPTLYIQKPDLENTVISSNQKDAIRIKSEYFGGENKQKVEIEQKDNKVQNKVGDKEYIKKFTSIYPGLKYFQIGDKKSRRINKSHLSSPDTKFCTLLVALFLMMFTLLSIYLRRDINLQYWLHRKVEAQFIGNDVFNDPTLTEFSQIQKLDDFYKFVNTTLAVAIFSTSQNQSEISQISQFLGKMRFRQQRATKSDCYIDWPQGNCYTYSLSDGQETGMLGDGSQPWQNYQSSSRLQIVGNVILFSLLVQFYGEVENYDGGGYMLDIDLNQSRESFVTYVNNLFKTENKYIDVTTRVHFITFSFYNPSCDYFIVVDVMIEFLAAGVVHPTYVNIIPFRANIFEQSSEKALQAQIARQLYIGLIMDFSIIFFFFFSWVLSYYSSNQKTDEIFKSEQFIDFVNKAEWYQETYTLDSVCIIFLFVKIVWVLRISRYIHWALLTIDKAVSQILAFMIILIPCFAGFTFIVYIVFGPYIKPYHTFSQSLKSVLFFVLGQLETEKMIRSNPAIAVIWSYILYFFLIFIFLSIFMSIFIESYETTIKEYGYPSDFGDLVRWEYRDYLYWMIDWLPEKLLKKIKRIKNEHIDEDQADSQERENNDEKKESEF</sequence>
<dbReference type="GO" id="GO:0016020">
    <property type="term" value="C:membrane"/>
    <property type="evidence" value="ECO:0007669"/>
    <property type="project" value="UniProtKB-SubCell"/>
</dbReference>
<feature type="domain" description="Polycystin cation channel PKD1/PKD2" evidence="8">
    <location>
        <begin position="546"/>
        <end position="720"/>
    </location>
</feature>
<feature type="transmembrane region" description="Helical" evidence="7">
    <location>
        <begin position="593"/>
        <end position="611"/>
    </location>
</feature>
<evidence type="ECO:0000259" key="8">
    <source>
        <dbReference type="Pfam" id="PF08016"/>
    </source>
</evidence>
<evidence type="ECO:0000256" key="6">
    <source>
        <dbReference type="SAM" id="MobiDB-lite"/>
    </source>
</evidence>
<dbReference type="Proteomes" id="UP000039865">
    <property type="component" value="Unassembled WGS sequence"/>
</dbReference>
<evidence type="ECO:0000256" key="3">
    <source>
        <dbReference type="ARBA" id="ARBA00022692"/>
    </source>
</evidence>
<dbReference type="AlphaFoldDB" id="A0A078ADY8"/>
<keyword evidence="11" id="KW-1185">Reference proteome</keyword>
<dbReference type="InterPro" id="IPR046791">
    <property type="entry name" value="Polycystin_dom"/>
</dbReference>
<keyword evidence="5 7" id="KW-0472">Membrane</keyword>
<dbReference type="PANTHER" id="PTHR10877">
    <property type="entry name" value="POLYCYSTIN FAMILY MEMBER"/>
    <property type="match status" value="1"/>
</dbReference>
<dbReference type="InterPro" id="IPR013122">
    <property type="entry name" value="PKD1_2_channel"/>
</dbReference>
<dbReference type="PANTHER" id="PTHR10877:SF183">
    <property type="entry name" value="AT14535P-RELATED"/>
    <property type="match status" value="1"/>
</dbReference>
<reference evidence="10 11" key="1">
    <citation type="submission" date="2014-06" db="EMBL/GenBank/DDBJ databases">
        <authorList>
            <person name="Swart Estienne"/>
        </authorList>
    </citation>
    <scope>NUCLEOTIDE SEQUENCE [LARGE SCALE GENOMIC DNA]</scope>
    <source>
        <strain evidence="10 11">130c</strain>
    </source>
</reference>
<evidence type="ECO:0000259" key="9">
    <source>
        <dbReference type="Pfam" id="PF20519"/>
    </source>
</evidence>
<feature type="transmembrane region" description="Helical" evidence="7">
    <location>
        <begin position="690"/>
        <end position="715"/>
    </location>
</feature>
<evidence type="ECO:0000256" key="7">
    <source>
        <dbReference type="SAM" id="Phobius"/>
    </source>
</evidence>
<evidence type="ECO:0000313" key="10">
    <source>
        <dbReference type="EMBL" id="CDW79747.1"/>
    </source>
</evidence>
<evidence type="ECO:0000256" key="2">
    <source>
        <dbReference type="ARBA" id="ARBA00007200"/>
    </source>
</evidence>
<organism evidence="10 11">
    <name type="scientific">Stylonychia lemnae</name>
    <name type="common">Ciliate</name>
    <dbReference type="NCBI Taxonomy" id="5949"/>
    <lineage>
        <taxon>Eukaryota</taxon>
        <taxon>Sar</taxon>
        <taxon>Alveolata</taxon>
        <taxon>Ciliophora</taxon>
        <taxon>Intramacronucleata</taxon>
        <taxon>Spirotrichea</taxon>
        <taxon>Stichotrichia</taxon>
        <taxon>Sporadotrichida</taxon>
        <taxon>Oxytrichidae</taxon>
        <taxon>Stylonychinae</taxon>
        <taxon>Stylonychia</taxon>
    </lineage>
</organism>
<accession>A0A078ADY8</accession>
<feature type="compositionally biased region" description="Basic and acidic residues" evidence="6">
    <location>
        <begin position="773"/>
        <end position="787"/>
    </location>
</feature>
<evidence type="ECO:0000256" key="4">
    <source>
        <dbReference type="ARBA" id="ARBA00022989"/>
    </source>
</evidence>
<feature type="transmembrane region" description="Helical" evidence="7">
    <location>
        <begin position="541"/>
        <end position="561"/>
    </location>
</feature>
<feature type="transmembrane region" description="Helical" evidence="7">
    <location>
        <begin position="631"/>
        <end position="653"/>
    </location>
</feature>
<dbReference type="InterPro" id="IPR051223">
    <property type="entry name" value="Polycystin"/>
</dbReference>
<comment type="subcellular location">
    <subcellularLocation>
        <location evidence="1">Membrane</location>
        <topology evidence="1">Multi-pass membrane protein</topology>
    </subcellularLocation>
</comment>
<evidence type="ECO:0000256" key="1">
    <source>
        <dbReference type="ARBA" id="ARBA00004141"/>
    </source>
</evidence>
<dbReference type="Pfam" id="PF20519">
    <property type="entry name" value="Polycystin_dom"/>
    <property type="match status" value="1"/>
</dbReference>
<dbReference type="EMBL" id="CCKQ01008310">
    <property type="protein sequence ID" value="CDW79747.1"/>
    <property type="molecule type" value="Genomic_DNA"/>
</dbReference>
<dbReference type="InParanoid" id="A0A078ADY8"/>
<keyword evidence="3 7" id="KW-0812">Transmembrane</keyword>
<evidence type="ECO:0000256" key="5">
    <source>
        <dbReference type="ARBA" id="ARBA00023136"/>
    </source>
</evidence>
<dbReference type="OrthoDB" id="444119at2759"/>
<proteinExistence type="inferred from homology"/>
<feature type="transmembrane region" description="Helical" evidence="7">
    <location>
        <begin position="278"/>
        <end position="295"/>
    </location>
</feature>